<keyword evidence="3" id="KW-0547">Nucleotide-binding</keyword>
<dbReference type="PANTHER" id="PTHR32039:SF7">
    <property type="entry name" value="COMPETENCE PROTEIN COMM"/>
    <property type="match status" value="1"/>
</dbReference>
<evidence type="ECO:0000313" key="4">
    <source>
        <dbReference type="Proteomes" id="UP000295198"/>
    </source>
</evidence>
<dbReference type="Pfam" id="PF13541">
    <property type="entry name" value="ChlI"/>
    <property type="match status" value="1"/>
</dbReference>
<dbReference type="InterPro" id="IPR025158">
    <property type="entry name" value="Mg_chelat-rel_C"/>
</dbReference>
<name>A0A4Q4ZBC2_9ACTN</name>
<dbReference type="InterPro" id="IPR045006">
    <property type="entry name" value="CHLI-like"/>
</dbReference>
<proteinExistence type="inferred from homology"/>
<dbReference type="RefSeq" id="WP_134718731.1">
    <property type="nucleotide sequence ID" value="NZ_SDKM01000022.1"/>
</dbReference>
<sequence>MPVATARTITLIGAAGHLIDVQVDVAQGMVATALVGRPDASVTEARDRCRNAVSNAGYEWPATRRVTVLLSPSDLPKRGPHFDLAIAIGVLAASGQVPGDALERTVMIGELTLDGRLRPVPGLLPMTLAASARGIDRVFVPESQVREAAMVPGMSVFGVRSLAQVAAELRGVEVPEAPPVPPLSSGSLLSWRGEDRLSDLDLADLVGLADAKYAAEVAAAGGHHLLLTGPPGSGKTSLAERLPGILPDLTVEESLELTAIHSLAGVLDTSDGLISRPPFFAPHHTSSRTSLLGGGTGKVRPGELSRAHCGVLLLDEFPLFASDILEALRQPLEAGEVTIARGEETATYPARGMFVMACNPCPCGGYSSVLLDNTCVCKEVSRRDYQLRLSGPITDRLDITRHVRPVGQVEASDPFDRRESSADVRRRVTLARERQADRYAGLPWRLNAHVPTAVLREEWPLSPEADQLLDAEMYSGRLSRRGATRVHRVAWSVADLRGLVEPGADELAIALRLRRGDPLDLSVVEPRCVS</sequence>
<dbReference type="InterPro" id="IPR003593">
    <property type="entry name" value="AAA+_ATPase"/>
</dbReference>
<feature type="domain" description="AAA+ ATPase" evidence="2">
    <location>
        <begin position="221"/>
        <end position="407"/>
    </location>
</feature>
<dbReference type="NCBIfam" id="TIGR00368">
    <property type="entry name" value="YifB family Mg chelatase-like AAA ATPase"/>
    <property type="match status" value="1"/>
</dbReference>
<dbReference type="EMBL" id="SDKM01000022">
    <property type="protein sequence ID" value="RYP84591.1"/>
    <property type="molecule type" value="Genomic_DNA"/>
</dbReference>
<dbReference type="PANTHER" id="PTHR32039">
    <property type="entry name" value="MAGNESIUM-CHELATASE SUBUNIT CHLI"/>
    <property type="match status" value="1"/>
</dbReference>
<dbReference type="InterPro" id="IPR000523">
    <property type="entry name" value="Mg_chelatse_chII-like_cat_dom"/>
</dbReference>
<dbReference type="Pfam" id="PF13335">
    <property type="entry name" value="Mg_chelatase_C"/>
    <property type="match status" value="1"/>
</dbReference>
<keyword evidence="3" id="KW-0067">ATP-binding</keyword>
<accession>A0A4Q4ZBC2</accession>
<dbReference type="GO" id="GO:0005524">
    <property type="term" value="F:ATP binding"/>
    <property type="evidence" value="ECO:0007669"/>
    <property type="project" value="UniProtKB-KW"/>
</dbReference>
<comment type="caution">
    <text evidence="3">The sequence shown here is derived from an EMBL/GenBank/DDBJ whole genome shotgun (WGS) entry which is preliminary data.</text>
</comment>
<protein>
    <submittedName>
        <fullName evidence="3">ATP-binding protein</fullName>
    </submittedName>
</protein>
<dbReference type="InterPro" id="IPR027417">
    <property type="entry name" value="P-loop_NTPase"/>
</dbReference>
<dbReference type="Gene3D" id="3.30.230.10">
    <property type="match status" value="1"/>
</dbReference>
<comment type="similarity">
    <text evidence="1">Belongs to the Mg-chelatase subunits D/I family. ComM subfamily.</text>
</comment>
<keyword evidence="4" id="KW-1185">Reference proteome</keyword>
<dbReference type="Gene3D" id="3.40.50.300">
    <property type="entry name" value="P-loop containing nucleotide triphosphate hydrolases"/>
    <property type="match status" value="1"/>
</dbReference>
<reference evidence="3 4" key="1">
    <citation type="submission" date="2019-01" db="EMBL/GenBank/DDBJ databases">
        <title>Nocardioides guangzhouensis sp. nov., an actinobacterium isolated from soil.</title>
        <authorList>
            <person name="Fu Y."/>
            <person name="Cai Y."/>
            <person name="Lin Z."/>
            <person name="Chen P."/>
        </authorList>
    </citation>
    <scope>NUCLEOTIDE SEQUENCE [LARGE SCALE GENOMIC DNA]</scope>
    <source>
        <strain evidence="3 4">130</strain>
    </source>
</reference>
<evidence type="ECO:0000313" key="3">
    <source>
        <dbReference type="EMBL" id="RYP84591.1"/>
    </source>
</evidence>
<dbReference type="SUPFAM" id="SSF54211">
    <property type="entry name" value="Ribosomal protein S5 domain 2-like"/>
    <property type="match status" value="1"/>
</dbReference>
<dbReference type="InterPro" id="IPR014721">
    <property type="entry name" value="Ribsml_uS5_D2-typ_fold_subgr"/>
</dbReference>
<dbReference type="InterPro" id="IPR020568">
    <property type="entry name" value="Ribosomal_Su5_D2-typ_SF"/>
</dbReference>
<dbReference type="AlphaFoldDB" id="A0A4Q4ZBC2"/>
<evidence type="ECO:0000259" key="2">
    <source>
        <dbReference type="SMART" id="SM00382"/>
    </source>
</evidence>
<dbReference type="SMART" id="SM00382">
    <property type="entry name" value="AAA"/>
    <property type="match status" value="1"/>
</dbReference>
<dbReference type="SUPFAM" id="SSF52540">
    <property type="entry name" value="P-loop containing nucleoside triphosphate hydrolases"/>
    <property type="match status" value="1"/>
</dbReference>
<dbReference type="InterPro" id="IPR004482">
    <property type="entry name" value="Mg_chelat-rel"/>
</dbReference>
<evidence type="ECO:0000256" key="1">
    <source>
        <dbReference type="ARBA" id="ARBA00006354"/>
    </source>
</evidence>
<dbReference type="Proteomes" id="UP000295198">
    <property type="component" value="Unassembled WGS sequence"/>
</dbReference>
<dbReference type="Pfam" id="PF01078">
    <property type="entry name" value="Mg_chelatase"/>
    <property type="match status" value="1"/>
</dbReference>
<organism evidence="3 4">
    <name type="scientific">Nocardioides guangzhouensis</name>
    <dbReference type="NCBI Taxonomy" id="2497878"/>
    <lineage>
        <taxon>Bacteria</taxon>
        <taxon>Bacillati</taxon>
        <taxon>Actinomycetota</taxon>
        <taxon>Actinomycetes</taxon>
        <taxon>Propionibacteriales</taxon>
        <taxon>Nocardioidaceae</taxon>
        <taxon>Nocardioides</taxon>
    </lineage>
</organism>
<dbReference type="OrthoDB" id="9813147at2"/>
<gene>
    <name evidence="3" type="ORF">EKO23_15110</name>
</gene>